<comment type="caution">
    <text evidence="1">The sequence shown here is derived from an EMBL/GenBank/DDBJ whole genome shotgun (WGS) entry which is preliminary data.</text>
</comment>
<proteinExistence type="predicted"/>
<evidence type="ECO:0000313" key="2">
    <source>
        <dbReference type="Proteomes" id="UP001320766"/>
    </source>
</evidence>
<dbReference type="RefSeq" id="WP_301309542.1">
    <property type="nucleotide sequence ID" value="NZ_BAAAVE010000004.1"/>
</dbReference>
<organism evidence="1 2">
    <name type="scientific">Nonomuraea roseoviolacea subsp. carminata</name>
    <dbReference type="NCBI Taxonomy" id="160689"/>
    <lineage>
        <taxon>Bacteria</taxon>
        <taxon>Bacillati</taxon>
        <taxon>Actinomycetota</taxon>
        <taxon>Actinomycetes</taxon>
        <taxon>Streptosporangiales</taxon>
        <taxon>Streptosporangiaceae</taxon>
        <taxon>Nonomuraea</taxon>
    </lineage>
</organism>
<evidence type="ECO:0000313" key="1">
    <source>
        <dbReference type="EMBL" id="MCP2347768.1"/>
    </source>
</evidence>
<dbReference type="Proteomes" id="UP001320766">
    <property type="component" value="Unassembled WGS sequence"/>
</dbReference>
<sequence length="41" mass="4560">MPGTRSRLGAEPWALRARALLRAFPKLGISARAQLRDLDLD</sequence>
<dbReference type="EMBL" id="JAMZEC010000001">
    <property type="protein sequence ID" value="MCP2347768.1"/>
    <property type="molecule type" value="Genomic_DNA"/>
</dbReference>
<keyword evidence="2" id="KW-1185">Reference proteome</keyword>
<name>A0ABT1K1A6_9ACTN</name>
<accession>A0ABT1K1A6</accession>
<gene>
    <name evidence="1" type="ORF">HD595_003890</name>
</gene>
<protein>
    <submittedName>
        <fullName evidence="1">Uncharacterized protein</fullName>
    </submittedName>
</protein>
<reference evidence="1 2" key="1">
    <citation type="submission" date="2022-06" db="EMBL/GenBank/DDBJ databases">
        <title>Sequencing the genomes of 1000 actinobacteria strains.</title>
        <authorList>
            <person name="Klenk H.-P."/>
        </authorList>
    </citation>
    <scope>NUCLEOTIDE SEQUENCE [LARGE SCALE GENOMIC DNA]</scope>
    <source>
        <strain evidence="1 2">DSM 44170</strain>
    </source>
</reference>